<protein>
    <submittedName>
        <fullName evidence="2">Uncharacterized protein</fullName>
    </submittedName>
</protein>
<comment type="caution">
    <text evidence="2">The sequence shown here is derived from an EMBL/GenBank/DDBJ whole genome shotgun (WGS) entry which is preliminary data.</text>
</comment>
<feature type="region of interest" description="Disordered" evidence="1">
    <location>
        <begin position="207"/>
        <end position="240"/>
    </location>
</feature>
<dbReference type="PANTHER" id="PTHR36607">
    <property type="entry name" value="1,2-DIHYDROXY-3-KETO-5-METHYLTHIOPENTENE DIOXYGENASE 4"/>
    <property type="match status" value="1"/>
</dbReference>
<evidence type="ECO:0000313" key="3">
    <source>
        <dbReference type="Proteomes" id="UP000824120"/>
    </source>
</evidence>
<evidence type="ECO:0000313" key="2">
    <source>
        <dbReference type="EMBL" id="KAG5577018.1"/>
    </source>
</evidence>
<keyword evidence="3" id="KW-1185">Reference proteome</keyword>
<dbReference type="AlphaFoldDB" id="A0A9J5WN96"/>
<proteinExistence type="predicted"/>
<dbReference type="PANTHER" id="PTHR36607:SF23">
    <property type="entry name" value="AMINOTRANSFERASE-LIKE PLANT MOBILE DOMAIN-CONTAINING PROTEIN"/>
    <property type="match status" value="1"/>
</dbReference>
<evidence type="ECO:0000256" key="1">
    <source>
        <dbReference type="SAM" id="MobiDB-lite"/>
    </source>
</evidence>
<accession>A0A9J5WN96</accession>
<name>A0A9J5WN96_SOLCO</name>
<feature type="region of interest" description="Disordered" evidence="1">
    <location>
        <begin position="120"/>
        <end position="149"/>
    </location>
</feature>
<gene>
    <name evidence="2" type="ORF">H5410_057152</name>
</gene>
<feature type="compositionally biased region" description="Polar residues" evidence="1">
    <location>
        <begin position="210"/>
        <end position="240"/>
    </location>
</feature>
<sequence>MIGTLVLYKPFVRLGVPKQIHYLHLLEKCPYHFGICILLVACQLAESFMKKWYQTLTNTSPHQFSHQFGFHQDTPGYLENDICVESLAEGLRYWRIFNHRSHEKFLEDNLEVLVEKSKSNHVKTPLSPQHQSKKLNSSKASKKEVVHTSTDKRNVPKFFSLVNEPSKRQAKTTMIDVGRTKEVQSIGSPSRTLTIQSEKVTTIAHLMGSQRESPQVSDESTALSRPNTKSTSNTEQKQKTLFTSCNQTLKGLTPNSN</sequence>
<dbReference type="Proteomes" id="UP000824120">
    <property type="component" value="Chromosome 11"/>
</dbReference>
<dbReference type="EMBL" id="JACXVP010000011">
    <property type="protein sequence ID" value="KAG5577018.1"/>
    <property type="molecule type" value="Genomic_DNA"/>
</dbReference>
<reference evidence="2 3" key="1">
    <citation type="submission" date="2020-09" db="EMBL/GenBank/DDBJ databases">
        <title>De no assembly of potato wild relative species, Solanum commersonii.</title>
        <authorList>
            <person name="Cho K."/>
        </authorList>
    </citation>
    <scope>NUCLEOTIDE SEQUENCE [LARGE SCALE GENOMIC DNA]</scope>
    <source>
        <strain evidence="2">LZ3.2</strain>
        <tissue evidence="2">Leaf</tissue>
    </source>
</reference>
<organism evidence="2 3">
    <name type="scientific">Solanum commersonii</name>
    <name type="common">Commerson's wild potato</name>
    <name type="synonym">Commerson's nightshade</name>
    <dbReference type="NCBI Taxonomy" id="4109"/>
    <lineage>
        <taxon>Eukaryota</taxon>
        <taxon>Viridiplantae</taxon>
        <taxon>Streptophyta</taxon>
        <taxon>Embryophyta</taxon>
        <taxon>Tracheophyta</taxon>
        <taxon>Spermatophyta</taxon>
        <taxon>Magnoliopsida</taxon>
        <taxon>eudicotyledons</taxon>
        <taxon>Gunneridae</taxon>
        <taxon>Pentapetalae</taxon>
        <taxon>asterids</taxon>
        <taxon>lamiids</taxon>
        <taxon>Solanales</taxon>
        <taxon>Solanaceae</taxon>
        <taxon>Solanoideae</taxon>
        <taxon>Solaneae</taxon>
        <taxon>Solanum</taxon>
    </lineage>
</organism>